<dbReference type="EMBL" id="BAAANN010000042">
    <property type="protein sequence ID" value="GAA1985674.1"/>
    <property type="molecule type" value="Genomic_DNA"/>
</dbReference>
<proteinExistence type="predicted"/>
<organism evidence="2 3">
    <name type="scientific">Amycolatopsis minnesotensis</name>
    <dbReference type="NCBI Taxonomy" id="337894"/>
    <lineage>
        <taxon>Bacteria</taxon>
        <taxon>Bacillati</taxon>
        <taxon>Actinomycetota</taxon>
        <taxon>Actinomycetes</taxon>
        <taxon>Pseudonocardiales</taxon>
        <taxon>Pseudonocardiaceae</taxon>
        <taxon>Amycolatopsis</taxon>
    </lineage>
</organism>
<evidence type="ECO:0000313" key="3">
    <source>
        <dbReference type="Proteomes" id="UP001501116"/>
    </source>
</evidence>
<evidence type="ECO:0008006" key="4">
    <source>
        <dbReference type="Google" id="ProtNLM"/>
    </source>
</evidence>
<protein>
    <recommendedName>
        <fullName evidence="4">Excreted virulence factor EspC (Type VII ESX diderm)</fullName>
    </recommendedName>
</protein>
<name>A0ABN2SGK1_9PSEU</name>
<dbReference type="RefSeq" id="WP_344429743.1">
    <property type="nucleotide sequence ID" value="NZ_BAAANN010000042.1"/>
</dbReference>
<feature type="region of interest" description="Disordered" evidence="1">
    <location>
        <begin position="35"/>
        <end position="54"/>
    </location>
</feature>
<sequence>MDGTGGFHVGDDAYGSYARAIDPLGDEVRGAAGKHLAPHSSIGGDGFGEIGDESGLHEAYSSRMRGLQERIQQAGGNWHGMADASRRTQGNYEVVEDEHGRVLKTLRQDLG</sequence>
<dbReference type="Proteomes" id="UP001501116">
    <property type="component" value="Unassembled WGS sequence"/>
</dbReference>
<reference evidence="2 3" key="1">
    <citation type="journal article" date="2019" name="Int. J. Syst. Evol. Microbiol.">
        <title>The Global Catalogue of Microorganisms (GCM) 10K type strain sequencing project: providing services to taxonomists for standard genome sequencing and annotation.</title>
        <authorList>
            <consortium name="The Broad Institute Genomics Platform"/>
            <consortium name="The Broad Institute Genome Sequencing Center for Infectious Disease"/>
            <person name="Wu L."/>
            <person name="Ma J."/>
        </authorList>
    </citation>
    <scope>NUCLEOTIDE SEQUENCE [LARGE SCALE GENOMIC DNA]</scope>
    <source>
        <strain evidence="2 3">JCM 14545</strain>
    </source>
</reference>
<gene>
    <name evidence="2" type="ORF">GCM10009754_74200</name>
</gene>
<evidence type="ECO:0000313" key="2">
    <source>
        <dbReference type="EMBL" id="GAA1985674.1"/>
    </source>
</evidence>
<accession>A0ABN2SGK1</accession>
<comment type="caution">
    <text evidence="2">The sequence shown here is derived from an EMBL/GenBank/DDBJ whole genome shotgun (WGS) entry which is preliminary data.</text>
</comment>
<evidence type="ECO:0000256" key="1">
    <source>
        <dbReference type="SAM" id="MobiDB-lite"/>
    </source>
</evidence>
<keyword evidence="3" id="KW-1185">Reference proteome</keyword>